<evidence type="ECO:0000256" key="2">
    <source>
        <dbReference type="ARBA" id="ARBA00022801"/>
    </source>
</evidence>
<keyword evidence="2" id="KW-0378">Hydrolase</keyword>
<evidence type="ECO:0000259" key="3">
    <source>
        <dbReference type="SMART" id="SM00479"/>
    </source>
</evidence>
<comment type="caution">
    <text evidence="4">The sequence shown here is derived from an EMBL/GenBank/DDBJ whole genome shotgun (WGS) entry which is preliminary data.</text>
</comment>
<proteinExistence type="predicted"/>
<dbReference type="EMBL" id="JWZT01005339">
    <property type="protein sequence ID" value="KII61367.1"/>
    <property type="molecule type" value="Genomic_DNA"/>
</dbReference>
<organism evidence="4 5">
    <name type="scientific">Thelohanellus kitauei</name>
    <name type="common">Myxosporean</name>
    <dbReference type="NCBI Taxonomy" id="669202"/>
    <lineage>
        <taxon>Eukaryota</taxon>
        <taxon>Metazoa</taxon>
        <taxon>Cnidaria</taxon>
        <taxon>Myxozoa</taxon>
        <taxon>Myxosporea</taxon>
        <taxon>Bivalvulida</taxon>
        <taxon>Platysporina</taxon>
        <taxon>Myxobolidae</taxon>
        <taxon>Thelohanellus</taxon>
    </lineage>
</organism>
<dbReference type="OrthoDB" id="3996471at2759"/>
<protein>
    <submittedName>
        <fullName evidence="4">RNA exonuclease 1</fullName>
    </submittedName>
</protein>
<dbReference type="PANTHER" id="PTHR12801:SF82">
    <property type="entry name" value="RNA EXONUCLEASE 5"/>
    <property type="match status" value="1"/>
</dbReference>
<dbReference type="GO" id="GO:0004527">
    <property type="term" value="F:exonuclease activity"/>
    <property type="evidence" value="ECO:0007669"/>
    <property type="project" value="UniProtKB-KW"/>
</dbReference>
<dbReference type="PANTHER" id="PTHR12801">
    <property type="entry name" value="RNA EXONUCLEASE REXO1 / RECO3 FAMILY MEMBER-RELATED"/>
    <property type="match status" value="1"/>
</dbReference>
<dbReference type="GO" id="GO:0005634">
    <property type="term" value="C:nucleus"/>
    <property type="evidence" value="ECO:0007669"/>
    <property type="project" value="TreeGrafter"/>
</dbReference>
<dbReference type="InterPro" id="IPR047021">
    <property type="entry name" value="REXO1/3/4-like"/>
</dbReference>
<keyword evidence="1" id="KW-0540">Nuclease</keyword>
<sequence>MKSENILIPRFHLQSYDSLRLYNKYTCFRCGARFLSSETNSECRFHPGRYDRHSCMISIKLVLPMYDCCNKAVTAPPCCFNNMHVYEKGFDISKFVNTSSWPKTPTTESIVSIDCEMCLTDEGRAVVRVSVVNCKLMTIYDTYVKPTSRVRDYNTLYTGITEKDLIGCTKTLTDIHRDLSKIISAETILICHSPEHDFLALKVFSIVSKIVHLKVVSTSLVFSDNIFRGRRLRLRVVVENVLRKKIQREHFMNSQVLEVIAALKTLYPVWN</sequence>
<evidence type="ECO:0000256" key="1">
    <source>
        <dbReference type="ARBA" id="ARBA00022722"/>
    </source>
</evidence>
<accession>A0A0C2IWX2</accession>
<keyword evidence="4" id="KW-0269">Exonuclease</keyword>
<dbReference type="AlphaFoldDB" id="A0A0C2IWX2"/>
<reference evidence="4 5" key="1">
    <citation type="journal article" date="2014" name="Genome Biol. Evol.">
        <title>The genome of the myxosporean Thelohanellus kitauei shows adaptations to nutrient acquisition within its fish host.</title>
        <authorList>
            <person name="Yang Y."/>
            <person name="Xiong J."/>
            <person name="Zhou Z."/>
            <person name="Huo F."/>
            <person name="Miao W."/>
            <person name="Ran C."/>
            <person name="Liu Y."/>
            <person name="Zhang J."/>
            <person name="Feng J."/>
            <person name="Wang M."/>
            <person name="Wang M."/>
            <person name="Wang L."/>
            <person name="Yao B."/>
        </authorList>
    </citation>
    <scope>NUCLEOTIDE SEQUENCE [LARGE SCALE GENOMIC DNA]</scope>
    <source>
        <strain evidence="4">Wuqing</strain>
    </source>
</reference>
<name>A0A0C2IWX2_THEKT</name>
<gene>
    <name evidence="4" type="ORF">RF11_12781</name>
</gene>
<dbReference type="Gene3D" id="3.30.420.10">
    <property type="entry name" value="Ribonuclease H-like superfamily/Ribonuclease H"/>
    <property type="match status" value="1"/>
</dbReference>
<evidence type="ECO:0000313" key="5">
    <source>
        <dbReference type="Proteomes" id="UP000031668"/>
    </source>
</evidence>
<dbReference type="InterPro" id="IPR013520">
    <property type="entry name" value="Ribonucl_H"/>
</dbReference>
<dbReference type="Proteomes" id="UP000031668">
    <property type="component" value="Unassembled WGS sequence"/>
</dbReference>
<evidence type="ECO:0000313" key="4">
    <source>
        <dbReference type="EMBL" id="KII61367.1"/>
    </source>
</evidence>
<dbReference type="InterPro" id="IPR012337">
    <property type="entry name" value="RNaseH-like_sf"/>
</dbReference>
<feature type="domain" description="Exonuclease" evidence="3">
    <location>
        <begin position="109"/>
        <end position="266"/>
    </location>
</feature>
<dbReference type="SMART" id="SM00479">
    <property type="entry name" value="EXOIII"/>
    <property type="match status" value="1"/>
</dbReference>
<dbReference type="SUPFAM" id="SSF53098">
    <property type="entry name" value="Ribonuclease H-like"/>
    <property type="match status" value="1"/>
</dbReference>
<keyword evidence="5" id="KW-1185">Reference proteome</keyword>
<dbReference type="OMA" id="VFGWRNA"/>
<dbReference type="InterPro" id="IPR036397">
    <property type="entry name" value="RNaseH_sf"/>
</dbReference>
<dbReference type="GO" id="GO:0003676">
    <property type="term" value="F:nucleic acid binding"/>
    <property type="evidence" value="ECO:0007669"/>
    <property type="project" value="InterPro"/>
</dbReference>